<dbReference type="Proteomes" id="UP000069940">
    <property type="component" value="Unassembled WGS sequence"/>
</dbReference>
<dbReference type="RefSeq" id="XP_029726173.1">
    <property type="nucleotide sequence ID" value="XM_029870313.2"/>
</dbReference>
<keyword evidence="4" id="KW-1185">Reference proteome</keyword>
<dbReference type="PANTHER" id="PTHR13060">
    <property type="entry name" value="SGT1 PROTEIN HSGT1 SUPPRESSOR OF GCR2"/>
    <property type="match status" value="1"/>
</dbReference>
<dbReference type="Pfam" id="PF07093">
    <property type="entry name" value="SGT1"/>
    <property type="match status" value="1"/>
</dbReference>
<feature type="coiled-coil region" evidence="1">
    <location>
        <begin position="25"/>
        <end position="52"/>
    </location>
</feature>
<proteinExistence type="predicted"/>
<reference evidence="4" key="1">
    <citation type="journal article" date="2015" name="Proc. Natl. Acad. Sci. U.S.A.">
        <title>Genome sequence of the Asian Tiger mosquito, Aedes albopictus, reveals insights into its biology, genetics, and evolution.</title>
        <authorList>
            <person name="Chen X.G."/>
            <person name="Jiang X."/>
            <person name="Gu J."/>
            <person name="Xu M."/>
            <person name="Wu Y."/>
            <person name="Deng Y."/>
            <person name="Zhang C."/>
            <person name="Bonizzoni M."/>
            <person name="Dermauw W."/>
            <person name="Vontas J."/>
            <person name="Armbruster P."/>
            <person name="Huang X."/>
            <person name="Yang Y."/>
            <person name="Zhang H."/>
            <person name="He W."/>
            <person name="Peng H."/>
            <person name="Liu Y."/>
            <person name="Wu K."/>
            <person name="Chen J."/>
            <person name="Lirakis M."/>
            <person name="Topalis P."/>
            <person name="Van Leeuwen T."/>
            <person name="Hall A.B."/>
            <person name="Jiang X."/>
            <person name="Thorpe C."/>
            <person name="Mueller R.L."/>
            <person name="Sun C."/>
            <person name="Waterhouse R.M."/>
            <person name="Yan G."/>
            <person name="Tu Z.J."/>
            <person name="Fang X."/>
            <person name="James A.A."/>
        </authorList>
    </citation>
    <scope>NUCLEOTIDE SEQUENCE [LARGE SCALE GENOMIC DNA]</scope>
    <source>
        <strain evidence="4">Foshan</strain>
    </source>
</reference>
<dbReference type="EnsemblMetazoa" id="AALFPA23_021060.R31066">
    <property type="protein sequence ID" value="AALFPA23_021060.P31066"/>
    <property type="gene ID" value="AALFPA23_021060"/>
</dbReference>
<name>A0ABM1ZRQ2_AEDAL</name>
<feature type="region of interest" description="Disordered" evidence="2">
    <location>
        <begin position="665"/>
        <end position="686"/>
    </location>
</feature>
<dbReference type="PANTHER" id="PTHR13060:SF0">
    <property type="entry name" value="PROTEIN ECDYSONELESS HOMOLOG"/>
    <property type="match status" value="1"/>
</dbReference>
<feature type="region of interest" description="Disordered" evidence="2">
    <location>
        <begin position="490"/>
        <end position="516"/>
    </location>
</feature>
<feature type="region of interest" description="Disordered" evidence="2">
    <location>
        <begin position="596"/>
        <end position="622"/>
    </location>
</feature>
<evidence type="ECO:0000256" key="1">
    <source>
        <dbReference type="SAM" id="Coils"/>
    </source>
</evidence>
<evidence type="ECO:0008006" key="5">
    <source>
        <dbReference type="Google" id="ProtNLM"/>
    </source>
</evidence>
<dbReference type="GeneID" id="109621709"/>
<evidence type="ECO:0000313" key="3">
    <source>
        <dbReference type="EnsemblMetazoa" id="AALFPA23_021060.P31066"/>
    </source>
</evidence>
<sequence length="686" mass="77757">MTTKSVLQSVREDDFVEYWLFPTGLDRKDVSLENCETQLEEVRAEVNKLAEDYCRRYIWHREGFKVTVRKGGRVQRLLLEASDRQEEPEAELPPHLYGITHYGDNVQDEWFIVSLLFHLTRRIHGLLARVIDADGEFLLIEAAEHLPRWANPERCEGRVFICDGALYLVGTEDQKDAYPVERVIRELEPETRSKWAVSKEIKSCLDERIKDFPDKIEESHHRANLFVPVGVAAALKENPQLVSAAVLAFCNRDPIDLKACRAMRFFPPENCVYTSAVFTRCLYAMLMHSNYLPDRRTGWSIPLASDPNYKAHMLGLKLACGFEILASQAKSQSQSLETDKGWQSYFESLKAKGYFQDNITGSQEHTRLLKIAQEYYQENRDSMKFTPKIGEEIVSILKRNDFDVEDLRQQGQNLPAPDDDSWINISPEELDQMLTERYGTRKLFSMNGNASPEAFTSMVTDFLEQKSEFDGVDQDAAVAQLDLGAFKPVKPKRTKSKAKADLENNLPQPAPLHQPIDFDPDAFGAHVKHMLDLVIPEDRWDSSDDSDMSDYDEDAYDQNIEDMATSRKAAKGAKNELQSYMDQMDRELAKTTIGKSFETDLSEPGQGEGDEARRQSDVDDFDDIESFKPVNIDVNVLKNMMESYQSQIGGPGPAANLLGSMGVHLSRTAANGPSKSKSGNTKQTDV</sequence>
<accession>A0ABM1ZRQ2</accession>
<keyword evidence="1" id="KW-0175">Coiled coil</keyword>
<feature type="compositionally biased region" description="Polar residues" evidence="2">
    <location>
        <begin position="668"/>
        <end position="686"/>
    </location>
</feature>
<dbReference type="InterPro" id="IPR010770">
    <property type="entry name" value="Ecd"/>
</dbReference>
<evidence type="ECO:0000313" key="4">
    <source>
        <dbReference type="Proteomes" id="UP000069940"/>
    </source>
</evidence>
<protein>
    <recommendedName>
        <fullName evidence="5">Mads box transcription factor</fullName>
    </recommendedName>
</protein>
<evidence type="ECO:0000256" key="2">
    <source>
        <dbReference type="SAM" id="MobiDB-lite"/>
    </source>
</evidence>
<organism evidence="3 4">
    <name type="scientific">Aedes albopictus</name>
    <name type="common">Asian tiger mosquito</name>
    <name type="synonym">Stegomyia albopicta</name>
    <dbReference type="NCBI Taxonomy" id="7160"/>
    <lineage>
        <taxon>Eukaryota</taxon>
        <taxon>Metazoa</taxon>
        <taxon>Ecdysozoa</taxon>
        <taxon>Arthropoda</taxon>
        <taxon>Hexapoda</taxon>
        <taxon>Insecta</taxon>
        <taxon>Pterygota</taxon>
        <taxon>Neoptera</taxon>
        <taxon>Endopterygota</taxon>
        <taxon>Diptera</taxon>
        <taxon>Nematocera</taxon>
        <taxon>Culicoidea</taxon>
        <taxon>Culicidae</taxon>
        <taxon>Culicinae</taxon>
        <taxon>Aedini</taxon>
        <taxon>Aedes</taxon>
        <taxon>Stegomyia</taxon>
    </lineage>
</organism>
<reference evidence="3" key="2">
    <citation type="submission" date="2025-05" db="UniProtKB">
        <authorList>
            <consortium name="EnsemblMetazoa"/>
        </authorList>
    </citation>
    <scope>IDENTIFICATION</scope>
    <source>
        <strain evidence="3">Foshan</strain>
    </source>
</reference>